<gene>
    <name evidence="2" type="ORF">F4695_003541</name>
</gene>
<keyword evidence="1" id="KW-1133">Transmembrane helix</keyword>
<feature type="transmembrane region" description="Helical" evidence="1">
    <location>
        <begin position="29"/>
        <end position="53"/>
    </location>
</feature>
<evidence type="ECO:0000256" key="1">
    <source>
        <dbReference type="SAM" id="Phobius"/>
    </source>
</evidence>
<keyword evidence="1" id="KW-0472">Membrane</keyword>
<dbReference type="Proteomes" id="UP000585437">
    <property type="component" value="Unassembled WGS sequence"/>
</dbReference>
<dbReference type="AlphaFoldDB" id="A0A7X0MUC5"/>
<keyword evidence="3" id="KW-1185">Reference proteome</keyword>
<dbReference type="RefSeq" id="WP_184655436.1">
    <property type="nucleotide sequence ID" value="NZ_JACHBU010000007.1"/>
</dbReference>
<evidence type="ECO:0000313" key="2">
    <source>
        <dbReference type="EMBL" id="MBB6510155.1"/>
    </source>
</evidence>
<accession>A0A7X0MUC5</accession>
<comment type="caution">
    <text evidence="2">The sequence shown here is derived from an EMBL/GenBank/DDBJ whole genome shotgun (WGS) entry which is preliminary data.</text>
</comment>
<proteinExistence type="predicted"/>
<keyword evidence="1" id="KW-0812">Transmembrane</keyword>
<organism evidence="2 3">
    <name type="scientific">Rhizobium soli</name>
    <dbReference type="NCBI Taxonomy" id="424798"/>
    <lineage>
        <taxon>Bacteria</taxon>
        <taxon>Pseudomonadati</taxon>
        <taxon>Pseudomonadota</taxon>
        <taxon>Alphaproteobacteria</taxon>
        <taxon>Hyphomicrobiales</taxon>
        <taxon>Rhizobiaceae</taxon>
        <taxon>Rhizobium/Agrobacterium group</taxon>
        <taxon>Rhizobium</taxon>
    </lineage>
</organism>
<dbReference type="EMBL" id="JACHBU010000007">
    <property type="protein sequence ID" value="MBB6510155.1"/>
    <property type="molecule type" value="Genomic_DNA"/>
</dbReference>
<sequence length="56" mass="6155">MKPEDEPSIDKMRDPTEVRKKKGLLGRGVIVVLGIYVLGAFSLYIAIVIYGLMSSS</sequence>
<name>A0A7X0MUC5_9HYPH</name>
<protein>
    <submittedName>
        <fullName evidence="2">Uncharacterized protein</fullName>
    </submittedName>
</protein>
<evidence type="ECO:0000313" key="3">
    <source>
        <dbReference type="Proteomes" id="UP000585437"/>
    </source>
</evidence>
<reference evidence="2 3" key="1">
    <citation type="submission" date="2020-08" db="EMBL/GenBank/DDBJ databases">
        <title>The Agave Microbiome: Exploring the role of microbial communities in plant adaptations to desert environments.</title>
        <authorList>
            <person name="Partida-Martinez L.P."/>
        </authorList>
    </citation>
    <scope>NUCLEOTIDE SEQUENCE [LARGE SCALE GENOMIC DNA]</scope>
    <source>
        <strain evidence="2 3">AS3.12</strain>
    </source>
</reference>